<keyword evidence="5" id="KW-0804">Transcription</keyword>
<dbReference type="GO" id="GO:0005829">
    <property type="term" value="C:cytosol"/>
    <property type="evidence" value="ECO:0007669"/>
    <property type="project" value="TreeGrafter"/>
</dbReference>
<evidence type="ECO:0000259" key="6">
    <source>
        <dbReference type="Pfam" id="PF01709"/>
    </source>
</evidence>
<dbReference type="InterPro" id="IPR048300">
    <property type="entry name" value="TACO1_YebC-like_2nd/3rd_dom"/>
</dbReference>
<gene>
    <name evidence="8" type="ORF">KSMBR1_1033</name>
</gene>
<evidence type="ECO:0008006" key="10">
    <source>
        <dbReference type="Google" id="ProtNLM"/>
    </source>
</evidence>
<dbReference type="PANTHER" id="PTHR12532">
    <property type="entry name" value="TRANSLATIONAL ACTIVATOR OF CYTOCHROME C OXIDASE 1"/>
    <property type="match status" value="1"/>
</dbReference>
<dbReference type="Pfam" id="PF20772">
    <property type="entry name" value="TACO1_YebC_N"/>
    <property type="match status" value="1"/>
</dbReference>
<proteinExistence type="inferred from homology"/>
<dbReference type="FunFam" id="1.10.10.200:FF:000002">
    <property type="entry name" value="Probable transcriptional regulatory protein CLM62_37755"/>
    <property type="match status" value="1"/>
</dbReference>
<dbReference type="Gene3D" id="1.10.10.200">
    <property type="match status" value="1"/>
</dbReference>
<evidence type="ECO:0000256" key="5">
    <source>
        <dbReference type="ARBA" id="ARBA00023163"/>
    </source>
</evidence>
<evidence type="ECO:0000259" key="7">
    <source>
        <dbReference type="Pfam" id="PF20772"/>
    </source>
</evidence>
<dbReference type="Proteomes" id="UP000221734">
    <property type="component" value="Chromosome Kuenenia_stuttgartiensis_MBR1"/>
</dbReference>
<dbReference type="KEGG" id="kst:KSMBR1_1033"/>
<keyword evidence="2" id="KW-0963">Cytoplasm</keyword>
<name>A0A2C9CFL7_KUEST</name>
<comment type="similarity">
    <text evidence="1">Belongs to the TACO1 family.</text>
</comment>
<dbReference type="GO" id="GO:0003677">
    <property type="term" value="F:DNA binding"/>
    <property type="evidence" value="ECO:0007669"/>
    <property type="project" value="UniProtKB-KW"/>
</dbReference>
<dbReference type="Pfam" id="PF01709">
    <property type="entry name" value="Transcrip_reg"/>
    <property type="match status" value="1"/>
</dbReference>
<sequence length="117" mass="12778">MAGHSHWAGIKHKKSIADAKRGKVFSKISRMITIAVKKGGSDPNMNPKLELAISKARMANMPKDNIERAIQKGIGTGGDNIELQECLFEGYGPNGIAIMMDALTDNKNRTVRTKKTI</sequence>
<protein>
    <recommendedName>
        <fullName evidence="10">Transcriptional regulatory protein</fullName>
    </recommendedName>
</protein>
<dbReference type="InterPro" id="IPR029072">
    <property type="entry name" value="YebC-like"/>
</dbReference>
<dbReference type="InterPro" id="IPR017856">
    <property type="entry name" value="Integrase-like_N"/>
</dbReference>
<dbReference type="InterPro" id="IPR002876">
    <property type="entry name" value="Transcrip_reg_TACO1-like"/>
</dbReference>
<keyword evidence="3" id="KW-0805">Transcription regulation</keyword>
<feature type="domain" description="TACO1/YebC-like second and third" evidence="6">
    <location>
        <begin position="84"/>
        <end position="112"/>
    </location>
</feature>
<dbReference type="InterPro" id="IPR049083">
    <property type="entry name" value="TACO1_YebC_N"/>
</dbReference>
<evidence type="ECO:0000256" key="3">
    <source>
        <dbReference type="ARBA" id="ARBA00023015"/>
    </source>
</evidence>
<evidence type="ECO:0000256" key="4">
    <source>
        <dbReference type="ARBA" id="ARBA00023125"/>
    </source>
</evidence>
<evidence type="ECO:0000256" key="2">
    <source>
        <dbReference type="ARBA" id="ARBA00022490"/>
    </source>
</evidence>
<feature type="domain" description="TACO1/YebC-like N-terminal" evidence="7">
    <location>
        <begin position="5"/>
        <end position="75"/>
    </location>
</feature>
<evidence type="ECO:0000313" key="8">
    <source>
        <dbReference type="EMBL" id="SOH03537.1"/>
    </source>
</evidence>
<organism evidence="8 9">
    <name type="scientific">Kuenenia stuttgartiensis</name>
    <dbReference type="NCBI Taxonomy" id="174633"/>
    <lineage>
        <taxon>Bacteria</taxon>
        <taxon>Pseudomonadati</taxon>
        <taxon>Planctomycetota</taxon>
        <taxon>Candidatus Brocadiia</taxon>
        <taxon>Candidatus Brocadiales</taxon>
        <taxon>Candidatus Brocadiaceae</taxon>
        <taxon>Candidatus Kuenenia</taxon>
    </lineage>
</organism>
<accession>A0A2C9CFL7</accession>
<dbReference type="Gene3D" id="3.30.70.980">
    <property type="match status" value="1"/>
</dbReference>
<dbReference type="SUPFAM" id="SSF75625">
    <property type="entry name" value="YebC-like"/>
    <property type="match status" value="1"/>
</dbReference>
<evidence type="ECO:0000313" key="9">
    <source>
        <dbReference type="Proteomes" id="UP000221734"/>
    </source>
</evidence>
<dbReference type="PANTHER" id="PTHR12532:SF6">
    <property type="entry name" value="TRANSCRIPTIONAL REGULATORY PROTEIN YEBC-RELATED"/>
    <property type="match status" value="1"/>
</dbReference>
<dbReference type="EMBL" id="LT934425">
    <property type="protein sequence ID" value="SOH03537.1"/>
    <property type="molecule type" value="Genomic_DNA"/>
</dbReference>
<dbReference type="InterPro" id="IPR026564">
    <property type="entry name" value="Transcrip_reg_TACO1-like_dom3"/>
</dbReference>
<keyword evidence="9" id="KW-1185">Reference proteome</keyword>
<keyword evidence="4" id="KW-0238">DNA-binding</keyword>
<evidence type="ECO:0000256" key="1">
    <source>
        <dbReference type="ARBA" id="ARBA00008724"/>
    </source>
</evidence>
<reference evidence="9" key="1">
    <citation type="submission" date="2017-10" db="EMBL/GenBank/DDBJ databases">
        <authorList>
            <person name="Frank J."/>
        </authorList>
    </citation>
    <scope>NUCLEOTIDE SEQUENCE [LARGE SCALE GENOMIC DNA]</scope>
</reference>
<dbReference type="AlphaFoldDB" id="A0A2C9CFL7"/>